<protein>
    <submittedName>
        <fullName evidence="1">Uncharacterized protein</fullName>
    </submittedName>
</protein>
<dbReference type="Proteomes" id="UP000681720">
    <property type="component" value="Unassembled WGS sequence"/>
</dbReference>
<organism evidence="1 3">
    <name type="scientific">Rotaria magnacalcarata</name>
    <dbReference type="NCBI Taxonomy" id="392030"/>
    <lineage>
        <taxon>Eukaryota</taxon>
        <taxon>Metazoa</taxon>
        <taxon>Spiralia</taxon>
        <taxon>Gnathifera</taxon>
        <taxon>Rotifera</taxon>
        <taxon>Eurotatoria</taxon>
        <taxon>Bdelloidea</taxon>
        <taxon>Philodinida</taxon>
        <taxon>Philodinidae</taxon>
        <taxon>Rotaria</taxon>
    </lineage>
</organism>
<feature type="non-terminal residue" evidence="1">
    <location>
        <position position="80"/>
    </location>
</feature>
<dbReference type="AlphaFoldDB" id="A0A8S3BL50"/>
<sequence length="80" mass="9236">IETQPVELHLHRQPSSHTVMARVDDKRAKTKDMYVFSGQDQNYGYQIQDSSSTLYTDLSRPVELKYAADNRRTASMSDQQ</sequence>
<reference evidence="1" key="1">
    <citation type="submission" date="2021-02" db="EMBL/GenBank/DDBJ databases">
        <authorList>
            <person name="Nowell W R."/>
        </authorList>
    </citation>
    <scope>NUCLEOTIDE SEQUENCE</scope>
</reference>
<evidence type="ECO:0000313" key="1">
    <source>
        <dbReference type="EMBL" id="CAF4832116.1"/>
    </source>
</evidence>
<proteinExistence type="predicted"/>
<gene>
    <name evidence="1" type="ORF">BYL167_LOCUS49474</name>
    <name evidence="2" type="ORF">GIL414_LOCUS53057</name>
</gene>
<dbReference type="Proteomes" id="UP000681967">
    <property type="component" value="Unassembled WGS sequence"/>
</dbReference>
<name>A0A8S3BL50_9BILA</name>
<dbReference type="EMBL" id="CAJOBJ010183214">
    <property type="protein sequence ID" value="CAF4925941.1"/>
    <property type="molecule type" value="Genomic_DNA"/>
</dbReference>
<feature type="non-terminal residue" evidence="1">
    <location>
        <position position="1"/>
    </location>
</feature>
<dbReference type="EMBL" id="CAJOBH010147297">
    <property type="protein sequence ID" value="CAF4832116.1"/>
    <property type="molecule type" value="Genomic_DNA"/>
</dbReference>
<comment type="caution">
    <text evidence="1">The sequence shown here is derived from an EMBL/GenBank/DDBJ whole genome shotgun (WGS) entry which is preliminary data.</text>
</comment>
<accession>A0A8S3BL50</accession>
<evidence type="ECO:0000313" key="2">
    <source>
        <dbReference type="EMBL" id="CAF4925941.1"/>
    </source>
</evidence>
<evidence type="ECO:0000313" key="3">
    <source>
        <dbReference type="Proteomes" id="UP000681967"/>
    </source>
</evidence>